<keyword evidence="4" id="KW-1185">Reference proteome</keyword>
<organism evidence="3 4">
    <name type="scientific">Rubellimicrobium rubrum</name>
    <dbReference type="NCBI Taxonomy" id="2585369"/>
    <lineage>
        <taxon>Bacteria</taxon>
        <taxon>Pseudomonadati</taxon>
        <taxon>Pseudomonadota</taxon>
        <taxon>Alphaproteobacteria</taxon>
        <taxon>Rhodobacterales</taxon>
        <taxon>Roseobacteraceae</taxon>
        <taxon>Rubellimicrobium</taxon>
    </lineage>
</organism>
<comment type="caution">
    <text evidence="3">The sequence shown here is derived from an EMBL/GenBank/DDBJ whole genome shotgun (WGS) entry which is preliminary data.</text>
</comment>
<reference evidence="3 4" key="1">
    <citation type="submission" date="2019-06" db="EMBL/GenBank/DDBJ databases">
        <title>YIM 131921 draft genome.</title>
        <authorList>
            <person name="Jiang L."/>
        </authorList>
    </citation>
    <scope>NUCLEOTIDE SEQUENCE [LARGE SCALE GENOMIC DNA]</scope>
    <source>
        <strain evidence="3 4">YIM 131921</strain>
    </source>
</reference>
<proteinExistence type="predicted"/>
<sequence length="100" mass="11042">MMTRSSDLFDASEDVSERSPADTHSFKRETAVRSRTGLSSWNANWSNDALPFQNRGEFSDYGRNAGFPAGWWLLPGLIFGLCILGGALLCLTKVIGWLLS</sequence>
<feature type="transmembrane region" description="Helical" evidence="2">
    <location>
        <begin position="71"/>
        <end position="99"/>
    </location>
</feature>
<dbReference type="RefSeq" id="WP_139076216.1">
    <property type="nucleotide sequence ID" value="NZ_VDFU01000007.1"/>
</dbReference>
<feature type="region of interest" description="Disordered" evidence="1">
    <location>
        <begin position="1"/>
        <end position="35"/>
    </location>
</feature>
<keyword evidence="2" id="KW-1133">Transmembrane helix</keyword>
<accession>A0A5C4MZR5</accession>
<evidence type="ECO:0000256" key="2">
    <source>
        <dbReference type="SAM" id="Phobius"/>
    </source>
</evidence>
<dbReference type="Proteomes" id="UP000305887">
    <property type="component" value="Unassembled WGS sequence"/>
</dbReference>
<feature type="compositionally biased region" description="Basic and acidic residues" evidence="1">
    <location>
        <begin position="15"/>
        <end position="32"/>
    </location>
</feature>
<keyword evidence="2" id="KW-0812">Transmembrane</keyword>
<gene>
    <name evidence="3" type="ORF">FHG66_07925</name>
</gene>
<evidence type="ECO:0000313" key="3">
    <source>
        <dbReference type="EMBL" id="TNC50420.1"/>
    </source>
</evidence>
<dbReference type="AlphaFoldDB" id="A0A5C4MZR5"/>
<name>A0A5C4MZR5_9RHOB</name>
<keyword evidence="2" id="KW-0472">Membrane</keyword>
<evidence type="ECO:0000313" key="4">
    <source>
        <dbReference type="Proteomes" id="UP000305887"/>
    </source>
</evidence>
<dbReference type="EMBL" id="VDFU01000007">
    <property type="protein sequence ID" value="TNC50420.1"/>
    <property type="molecule type" value="Genomic_DNA"/>
</dbReference>
<protein>
    <submittedName>
        <fullName evidence="3">Uncharacterized protein</fullName>
    </submittedName>
</protein>
<evidence type="ECO:0000256" key="1">
    <source>
        <dbReference type="SAM" id="MobiDB-lite"/>
    </source>
</evidence>